<evidence type="ECO:0000256" key="1">
    <source>
        <dbReference type="ARBA" id="ARBA00022491"/>
    </source>
</evidence>
<dbReference type="PROSITE" id="PS50977">
    <property type="entry name" value="HTH_TETR_2"/>
    <property type="match status" value="1"/>
</dbReference>
<protein>
    <recommendedName>
        <fullName evidence="6">HTH tetR-type domain-containing protein</fullName>
    </recommendedName>
</protein>
<keyword evidence="4" id="KW-0804">Transcription</keyword>
<evidence type="ECO:0000313" key="7">
    <source>
        <dbReference type="EMBL" id="KJK49868.1"/>
    </source>
</evidence>
<evidence type="ECO:0000256" key="5">
    <source>
        <dbReference type="PROSITE-ProRule" id="PRU00335"/>
    </source>
</evidence>
<dbReference type="GO" id="GO:0000976">
    <property type="term" value="F:transcription cis-regulatory region binding"/>
    <property type="evidence" value="ECO:0007669"/>
    <property type="project" value="TreeGrafter"/>
</dbReference>
<name>A0A0F0H8B3_LENAE</name>
<feature type="DNA-binding region" description="H-T-H motif" evidence="5">
    <location>
        <begin position="33"/>
        <end position="52"/>
    </location>
</feature>
<dbReference type="EMBL" id="JYJG01000071">
    <property type="protein sequence ID" value="KJK49868.1"/>
    <property type="molecule type" value="Genomic_DNA"/>
</dbReference>
<dbReference type="PROSITE" id="PS01081">
    <property type="entry name" value="HTH_TETR_1"/>
    <property type="match status" value="1"/>
</dbReference>
<dbReference type="Pfam" id="PF13977">
    <property type="entry name" value="TetR_C_6"/>
    <property type="match status" value="1"/>
</dbReference>
<dbReference type="InterPro" id="IPR009057">
    <property type="entry name" value="Homeodomain-like_sf"/>
</dbReference>
<evidence type="ECO:0000313" key="8">
    <source>
        <dbReference type="Proteomes" id="UP000033393"/>
    </source>
</evidence>
<dbReference type="PRINTS" id="PR00455">
    <property type="entry name" value="HTHTETR"/>
</dbReference>
<dbReference type="PANTHER" id="PTHR30055:SF226">
    <property type="entry name" value="HTH-TYPE TRANSCRIPTIONAL REGULATOR PKSA"/>
    <property type="match status" value="1"/>
</dbReference>
<keyword evidence="3 5" id="KW-0238">DNA-binding</keyword>
<accession>A0A0F0H8B3</accession>
<dbReference type="PANTHER" id="PTHR30055">
    <property type="entry name" value="HTH-TYPE TRANSCRIPTIONAL REGULATOR RUTR"/>
    <property type="match status" value="1"/>
</dbReference>
<comment type="caution">
    <text evidence="7">The sequence shown here is derived from an EMBL/GenBank/DDBJ whole genome shotgun (WGS) entry which is preliminary data.</text>
</comment>
<dbReference type="Proteomes" id="UP000033393">
    <property type="component" value="Unassembled WGS sequence"/>
</dbReference>
<reference evidence="7 8" key="1">
    <citation type="submission" date="2015-02" db="EMBL/GenBank/DDBJ databases">
        <authorList>
            <person name="Ju K.-S."/>
            <person name="Doroghazi J.R."/>
            <person name="Metcalf W."/>
        </authorList>
    </citation>
    <scope>NUCLEOTIDE SEQUENCE [LARGE SCALE GENOMIC DNA]</scope>
    <source>
        <strain evidence="7 8">NRRL B-16140</strain>
    </source>
</reference>
<dbReference type="SUPFAM" id="SSF46689">
    <property type="entry name" value="Homeodomain-like"/>
    <property type="match status" value="1"/>
</dbReference>
<dbReference type="InterPro" id="IPR023772">
    <property type="entry name" value="DNA-bd_HTH_TetR-type_CS"/>
</dbReference>
<dbReference type="GO" id="GO:0003700">
    <property type="term" value="F:DNA-binding transcription factor activity"/>
    <property type="evidence" value="ECO:0007669"/>
    <property type="project" value="TreeGrafter"/>
</dbReference>
<dbReference type="Gene3D" id="1.10.357.10">
    <property type="entry name" value="Tetracycline Repressor, domain 2"/>
    <property type="match status" value="1"/>
</dbReference>
<evidence type="ECO:0000256" key="2">
    <source>
        <dbReference type="ARBA" id="ARBA00023015"/>
    </source>
</evidence>
<dbReference type="Pfam" id="PF00440">
    <property type="entry name" value="TetR_N"/>
    <property type="match status" value="1"/>
</dbReference>
<dbReference type="STRING" id="68170.GCA_000974445_03461"/>
<dbReference type="SUPFAM" id="SSF48498">
    <property type="entry name" value="Tetracyclin repressor-like, C-terminal domain"/>
    <property type="match status" value="1"/>
</dbReference>
<dbReference type="InterPro" id="IPR001647">
    <property type="entry name" value="HTH_TetR"/>
</dbReference>
<dbReference type="AlphaFoldDB" id="A0A0F0H8B3"/>
<feature type="domain" description="HTH tetR-type" evidence="6">
    <location>
        <begin position="10"/>
        <end position="70"/>
    </location>
</feature>
<dbReference type="OrthoDB" id="5242390at2"/>
<gene>
    <name evidence="7" type="ORF">UK23_12740</name>
</gene>
<dbReference type="RefSeq" id="WP_045311669.1">
    <property type="nucleotide sequence ID" value="NZ_JYJG01000071.1"/>
</dbReference>
<organism evidence="7 8">
    <name type="scientific">Lentzea aerocolonigenes</name>
    <name type="common">Lechevalieria aerocolonigenes</name>
    <name type="synonym">Saccharothrix aerocolonigenes</name>
    <dbReference type="NCBI Taxonomy" id="68170"/>
    <lineage>
        <taxon>Bacteria</taxon>
        <taxon>Bacillati</taxon>
        <taxon>Actinomycetota</taxon>
        <taxon>Actinomycetes</taxon>
        <taxon>Pseudonocardiales</taxon>
        <taxon>Pseudonocardiaceae</taxon>
        <taxon>Lentzea</taxon>
    </lineage>
</organism>
<keyword evidence="8" id="KW-1185">Reference proteome</keyword>
<proteinExistence type="predicted"/>
<keyword evidence="2" id="KW-0805">Transcription regulation</keyword>
<evidence type="ECO:0000259" key="6">
    <source>
        <dbReference type="PROSITE" id="PS50977"/>
    </source>
</evidence>
<dbReference type="InterPro" id="IPR050109">
    <property type="entry name" value="HTH-type_TetR-like_transc_reg"/>
</dbReference>
<sequence length="198" mass="21902">MRTVDPVKHAAKKRHITDTAAGLFAEKGFDRTTVADICKAADISTGSLFHYFPTKRAIFLEIFEQDGRDNAEVFAHARTLDPWEAVLMVVDHLCVPALDRTIAGLVLEVVAQASRDQELWDLVARNEVVVRDELADLLQRAHDTNQITLPVDARTAATWVQGLVDGLFGRLVDPDFDATVQVSTLRLILSRFVGAQAP</sequence>
<evidence type="ECO:0000256" key="4">
    <source>
        <dbReference type="ARBA" id="ARBA00023163"/>
    </source>
</evidence>
<dbReference type="PATRIC" id="fig|68170.10.peg.2126"/>
<evidence type="ECO:0000256" key="3">
    <source>
        <dbReference type="ARBA" id="ARBA00023125"/>
    </source>
</evidence>
<dbReference type="InterPro" id="IPR039538">
    <property type="entry name" value="BetI_C"/>
</dbReference>
<dbReference type="InterPro" id="IPR036271">
    <property type="entry name" value="Tet_transcr_reg_TetR-rel_C_sf"/>
</dbReference>
<keyword evidence="1" id="KW-0678">Repressor</keyword>